<keyword evidence="2" id="KW-1185">Reference proteome</keyword>
<reference evidence="1 2" key="1">
    <citation type="journal article" date="2022" name="bioRxiv">
        <title>An ancient truncated duplication of the anti-Mullerian hormone receptor type 2 gene is a potential conserved master sex determinant in the Pangasiidae catfish family.</title>
        <authorList>
            <person name="Wen M."/>
            <person name="Pan Q."/>
            <person name="Jouanno E."/>
            <person name="Montfort J."/>
            <person name="Zahm M."/>
            <person name="Cabau C."/>
            <person name="Klopp C."/>
            <person name="Iampietro C."/>
            <person name="Roques C."/>
            <person name="Bouchez O."/>
            <person name="Castinel A."/>
            <person name="Donnadieu C."/>
            <person name="Parrinello H."/>
            <person name="Poncet C."/>
            <person name="Belmonte E."/>
            <person name="Gautier V."/>
            <person name="Avarre J.-C."/>
            <person name="Dugue R."/>
            <person name="Gustiano R."/>
            <person name="Ha T.T.T."/>
            <person name="Campet M."/>
            <person name="Sriphairoj K."/>
            <person name="Ribolli J."/>
            <person name="de Almeida F.L."/>
            <person name="Desvignes T."/>
            <person name="Postlethwait J.H."/>
            <person name="Bucao C.F."/>
            <person name="Robinson-Rechavi M."/>
            <person name="Bobe J."/>
            <person name="Herpin A."/>
            <person name="Guiguen Y."/>
        </authorList>
    </citation>
    <scope>NUCLEOTIDE SEQUENCE [LARGE SCALE GENOMIC DNA]</scope>
    <source>
        <strain evidence="1">YG-Dec2019</strain>
    </source>
</reference>
<dbReference type="EMBL" id="CM040479">
    <property type="protein sequence ID" value="MCI4393726.1"/>
    <property type="molecule type" value="Genomic_DNA"/>
</dbReference>
<protein>
    <submittedName>
        <fullName evidence="1">Uncharacterized protein</fullName>
    </submittedName>
</protein>
<gene>
    <name evidence="1" type="ORF">PGIGA_G00160730</name>
</gene>
<proteinExistence type="predicted"/>
<sequence length="162" mass="18632">MEEMLLRVCVVVVSLLYMKDNTVFQEQEEKVIMDMQEREYLLQKEAEKLEQEVHQVTTGLPHSNQEVSQSHRRLTNGEGEDSDVQHMLANGKVEYGVIVDEKFPSEKGEVPEIVRASQNEIKNVQDDDMSGHKKEVPQNDQKVKILNEDQIKEVQDKSPLNG</sequence>
<evidence type="ECO:0000313" key="1">
    <source>
        <dbReference type="EMBL" id="MCI4393726.1"/>
    </source>
</evidence>
<accession>A0ACC5XS04</accession>
<name>A0ACC5XS04_PANGG</name>
<organism evidence="1 2">
    <name type="scientific">Pangasianodon gigas</name>
    <name type="common">Mekong giant catfish</name>
    <name type="synonym">Pangasius gigas</name>
    <dbReference type="NCBI Taxonomy" id="30993"/>
    <lineage>
        <taxon>Eukaryota</taxon>
        <taxon>Metazoa</taxon>
        <taxon>Chordata</taxon>
        <taxon>Craniata</taxon>
        <taxon>Vertebrata</taxon>
        <taxon>Euteleostomi</taxon>
        <taxon>Actinopterygii</taxon>
        <taxon>Neopterygii</taxon>
        <taxon>Teleostei</taxon>
        <taxon>Ostariophysi</taxon>
        <taxon>Siluriformes</taxon>
        <taxon>Pangasiidae</taxon>
        <taxon>Pangasianodon</taxon>
    </lineage>
</organism>
<evidence type="ECO:0000313" key="2">
    <source>
        <dbReference type="Proteomes" id="UP000829447"/>
    </source>
</evidence>
<comment type="caution">
    <text evidence="1">The sequence shown here is derived from an EMBL/GenBank/DDBJ whole genome shotgun (WGS) entry which is preliminary data.</text>
</comment>
<feature type="non-terminal residue" evidence="1">
    <location>
        <position position="162"/>
    </location>
</feature>
<dbReference type="Proteomes" id="UP000829447">
    <property type="component" value="Linkage Group LG26"/>
</dbReference>